<reference evidence="2 3" key="1">
    <citation type="submission" date="2015-07" db="EMBL/GenBank/DDBJ databases">
        <title>Isolation and Genomic Characterization of a Novel Halophilic Metal-Reducing Deltaproteobacterium from the Deep Subsurface.</title>
        <authorList>
            <person name="Badalamenti J.P."/>
            <person name="Summers Z.M."/>
            <person name="Gralnick J.A."/>
            <person name="Bond D.R."/>
        </authorList>
    </citation>
    <scope>NUCLEOTIDE SEQUENCE [LARGE SCALE GENOMIC DNA]</scope>
    <source>
        <strain evidence="2 3">WTL</strain>
    </source>
</reference>
<protein>
    <submittedName>
        <fullName evidence="2">Uncharacterized protein</fullName>
    </submittedName>
</protein>
<proteinExistence type="predicted"/>
<keyword evidence="3" id="KW-1185">Reference proteome</keyword>
<gene>
    <name evidence="2" type="ORF">DSOUD_0829</name>
</gene>
<name>A0A0M4CV89_9BACT</name>
<dbReference type="Proteomes" id="UP000057158">
    <property type="component" value="Chromosome"/>
</dbReference>
<dbReference type="OrthoDB" id="5406006at2"/>
<dbReference type="EMBL" id="CP010802">
    <property type="protein sequence ID" value="ALC15616.1"/>
    <property type="molecule type" value="Genomic_DNA"/>
</dbReference>
<keyword evidence="1" id="KW-0812">Transmembrane</keyword>
<dbReference type="PATRIC" id="fig|1603606.3.peg.912"/>
<feature type="transmembrane region" description="Helical" evidence="1">
    <location>
        <begin position="97"/>
        <end position="120"/>
    </location>
</feature>
<dbReference type="STRING" id="1603606.DSOUD_0829"/>
<feature type="transmembrane region" description="Helical" evidence="1">
    <location>
        <begin position="63"/>
        <end position="85"/>
    </location>
</feature>
<dbReference type="RefSeq" id="WP_053549809.1">
    <property type="nucleotide sequence ID" value="NZ_CP010802.1"/>
</dbReference>
<feature type="transmembrane region" description="Helical" evidence="1">
    <location>
        <begin position="40"/>
        <end position="57"/>
    </location>
</feature>
<dbReference type="AlphaFoldDB" id="A0A0M4CV89"/>
<dbReference type="KEGG" id="des:DSOUD_0829"/>
<organism evidence="2 3">
    <name type="scientific">Desulfuromonas soudanensis</name>
    <dbReference type="NCBI Taxonomy" id="1603606"/>
    <lineage>
        <taxon>Bacteria</taxon>
        <taxon>Pseudomonadati</taxon>
        <taxon>Thermodesulfobacteriota</taxon>
        <taxon>Desulfuromonadia</taxon>
        <taxon>Desulfuromonadales</taxon>
        <taxon>Desulfuromonadaceae</taxon>
        <taxon>Desulfuromonas</taxon>
    </lineage>
</organism>
<evidence type="ECO:0000313" key="2">
    <source>
        <dbReference type="EMBL" id="ALC15616.1"/>
    </source>
</evidence>
<accession>A0A0M4CV89</accession>
<keyword evidence="1" id="KW-1133">Transmembrane helix</keyword>
<evidence type="ECO:0000256" key="1">
    <source>
        <dbReference type="SAM" id="Phobius"/>
    </source>
</evidence>
<keyword evidence="1" id="KW-0472">Membrane</keyword>
<sequence>MPETFEQTATGDKNIQAGRDVISKTFNIYRASTAETIHAIDGYLALFYLSLVVSLAATMLPSAALNVIASIGTLGSAALVGLLHWERRRLSRSSSRGLMKFQVAAAALLILSGCSGAQLADLHDQTLLQLIHQYKTGSAQGVGLFGLGLEDITAEAAMMNGNIEKVYASESVRSFGIISVARVTVYGE</sequence>
<evidence type="ECO:0000313" key="3">
    <source>
        <dbReference type="Proteomes" id="UP000057158"/>
    </source>
</evidence>